<organism evidence="1">
    <name type="scientific">hydrothermal vent metagenome</name>
    <dbReference type="NCBI Taxonomy" id="652676"/>
    <lineage>
        <taxon>unclassified sequences</taxon>
        <taxon>metagenomes</taxon>
        <taxon>ecological metagenomes</taxon>
    </lineage>
</organism>
<accession>A0A3B0UMF3</accession>
<dbReference type="GO" id="GO:0045892">
    <property type="term" value="P:negative regulation of DNA-templated transcription"/>
    <property type="evidence" value="ECO:0007669"/>
    <property type="project" value="TreeGrafter"/>
</dbReference>
<dbReference type="PANTHER" id="PTHR33202:SF22">
    <property type="entry name" value="HYDROGEN PEROXIDE SENSITIVE REPRESSOR"/>
    <property type="match status" value="1"/>
</dbReference>
<dbReference type="InterPro" id="IPR002481">
    <property type="entry name" value="FUR"/>
</dbReference>
<name>A0A3B0UMF3_9ZZZZ</name>
<dbReference type="Pfam" id="PF01475">
    <property type="entry name" value="FUR"/>
    <property type="match status" value="1"/>
</dbReference>
<dbReference type="GO" id="GO:0008270">
    <property type="term" value="F:zinc ion binding"/>
    <property type="evidence" value="ECO:0007669"/>
    <property type="project" value="TreeGrafter"/>
</dbReference>
<reference evidence="1" key="1">
    <citation type="submission" date="2018-06" db="EMBL/GenBank/DDBJ databases">
        <authorList>
            <person name="Zhirakovskaya E."/>
        </authorList>
    </citation>
    <scope>NUCLEOTIDE SEQUENCE</scope>
</reference>
<dbReference type="GO" id="GO:0000976">
    <property type="term" value="F:transcription cis-regulatory region binding"/>
    <property type="evidence" value="ECO:0007669"/>
    <property type="project" value="TreeGrafter"/>
</dbReference>
<sequence>MKKEIDNKLQGKNIKPTAMRQLVLKILSEQHTAIGLPELERKFENADKTTLYRTLKTFQENKLIHSIDDGTGMVKYALCHEECNCRPEDLHVHFLCSECNQTFCLNEIPIPVINLPNNFSLKSVNMVVKGICSNCKQLQ</sequence>
<dbReference type="GO" id="GO:0003700">
    <property type="term" value="F:DNA-binding transcription factor activity"/>
    <property type="evidence" value="ECO:0007669"/>
    <property type="project" value="InterPro"/>
</dbReference>
<gene>
    <name evidence="1" type="ORF">MNBD_BACTEROID01-1127</name>
</gene>
<dbReference type="EMBL" id="UOEP01000128">
    <property type="protein sequence ID" value="VAW20766.1"/>
    <property type="molecule type" value="Genomic_DNA"/>
</dbReference>
<dbReference type="InterPro" id="IPR036390">
    <property type="entry name" value="WH_DNA-bd_sf"/>
</dbReference>
<dbReference type="SUPFAM" id="SSF46785">
    <property type="entry name" value="Winged helix' DNA-binding domain"/>
    <property type="match status" value="1"/>
</dbReference>
<dbReference type="GO" id="GO:1900376">
    <property type="term" value="P:regulation of secondary metabolite biosynthetic process"/>
    <property type="evidence" value="ECO:0007669"/>
    <property type="project" value="TreeGrafter"/>
</dbReference>
<dbReference type="PANTHER" id="PTHR33202">
    <property type="entry name" value="ZINC UPTAKE REGULATION PROTEIN"/>
    <property type="match status" value="1"/>
</dbReference>
<proteinExistence type="predicted"/>
<protein>
    <submittedName>
        <fullName evidence="1">Zinc uptake regulation protein Zur</fullName>
    </submittedName>
</protein>
<dbReference type="InterPro" id="IPR036388">
    <property type="entry name" value="WH-like_DNA-bd_sf"/>
</dbReference>
<dbReference type="AlphaFoldDB" id="A0A3B0UMF3"/>
<dbReference type="Gene3D" id="1.10.10.10">
    <property type="entry name" value="Winged helix-like DNA-binding domain superfamily/Winged helix DNA-binding domain"/>
    <property type="match status" value="1"/>
</dbReference>
<evidence type="ECO:0000313" key="1">
    <source>
        <dbReference type="EMBL" id="VAW20766.1"/>
    </source>
</evidence>